<comment type="similarity">
    <text evidence="2">Belongs to the metallo-beta-lactamase superfamily.</text>
</comment>
<evidence type="ECO:0000256" key="2">
    <source>
        <dbReference type="ARBA" id="ARBA00007749"/>
    </source>
</evidence>
<dbReference type="OrthoDB" id="10250730at2759"/>
<dbReference type="InterPro" id="IPR051013">
    <property type="entry name" value="MBL_superfamily_lactonases"/>
</dbReference>
<proteinExistence type="inferred from homology"/>
<dbReference type="AlphaFoldDB" id="A0A0H2RH27"/>
<dbReference type="InParanoid" id="A0A0H2RH27"/>
<dbReference type="InterPro" id="IPR036866">
    <property type="entry name" value="RibonucZ/Hydroxyglut_hydro"/>
</dbReference>
<keyword evidence="3" id="KW-0479">Metal-binding</keyword>
<dbReference type="PANTHER" id="PTHR42978">
    <property type="entry name" value="QUORUM-QUENCHING LACTONASE YTNP-RELATED-RELATED"/>
    <property type="match status" value="1"/>
</dbReference>
<evidence type="ECO:0000259" key="6">
    <source>
        <dbReference type="SMART" id="SM00849"/>
    </source>
</evidence>
<evidence type="ECO:0000256" key="3">
    <source>
        <dbReference type="ARBA" id="ARBA00022723"/>
    </source>
</evidence>
<gene>
    <name evidence="7" type="ORF">SCHPADRAFT_495571</name>
</gene>
<dbReference type="STRING" id="27342.A0A0H2RH27"/>
<comment type="cofactor">
    <cofactor evidence="1">
        <name>Zn(2+)</name>
        <dbReference type="ChEBI" id="CHEBI:29105"/>
    </cofactor>
</comment>
<sequence>MTSNSLPSHSPNQAYWDVSALEGGEFLVDSCYFLAGEKPGTKLFMPDLAFLMRHSTTKEYFLFDLGTRKDLENLTPGMKEIIFPNPPCTVPQDVVESLAKGGLKPEEIKQICISHLHFDHTGDPTFFTNATFLLGGESKALISPGYPEDPKSQYDSRLYPLDRTRFLNVEEPGWVPVGPFPRALDYFKDGSLYIVDAPGHLQGHINVLVRTSSDGGWLYFGGDSAHCWSLITGHSEIAGETGKGCIHVNKEVAADTIRGIRELSEMPRVKVILAHDEPWYKENKGGDAFWPGKIPSP</sequence>
<evidence type="ECO:0000256" key="4">
    <source>
        <dbReference type="ARBA" id="ARBA00022801"/>
    </source>
</evidence>
<dbReference type="CDD" id="cd07730">
    <property type="entry name" value="metallo-hydrolase-like_MBL-fold"/>
    <property type="match status" value="1"/>
</dbReference>
<dbReference type="InterPro" id="IPR001279">
    <property type="entry name" value="Metallo-B-lactamas"/>
</dbReference>
<organism evidence="7 8">
    <name type="scientific">Schizopora paradoxa</name>
    <dbReference type="NCBI Taxonomy" id="27342"/>
    <lineage>
        <taxon>Eukaryota</taxon>
        <taxon>Fungi</taxon>
        <taxon>Dikarya</taxon>
        <taxon>Basidiomycota</taxon>
        <taxon>Agaricomycotina</taxon>
        <taxon>Agaricomycetes</taxon>
        <taxon>Hymenochaetales</taxon>
        <taxon>Schizoporaceae</taxon>
        <taxon>Schizopora</taxon>
    </lineage>
</organism>
<accession>A0A0H2RH27</accession>
<evidence type="ECO:0000256" key="1">
    <source>
        <dbReference type="ARBA" id="ARBA00001947"/>
    </source>
</evidence>
<keyword evidence="8" id="KW-1185">Reference proteome</keyword>
<dbReference type="GO" id="GO:0046872">
    <property type="term" value="F:metal ion binding"/>
    <property type="evidence" value="ECO:0007669"/>
    <property type="project" value="UniProtKB-KW"/>
</dbReference>
<name>A0A0H2RH27_9AGAM</name>
<evidence type="ECO:0000313" key="7">
    <source>
        <dbReference type="EMBL" id="KLO10872.1"/>
    </source>
</evidence>
<reference evidence="7 8" key="1">
    <citation type="submission" date="2015-04" db="EMBL/GenBank/DDBJ databases">
        <title>Complete genome sequence of Schizopora paradoxa KUC8140, a cosmopolitan wood degrader in East Asia.</title>
        <authorList>
            <consortium name="DOE Joint Genome Institute"/>
            <person name="Min B."/>
            <person name="Park H."/>
            <person name="Jang Y."/>
            <person name="Kim J.-J."/>
            <person name="Kim K.H."/>
            <person name="Pangilinan J."/>
            <person name="Lipzen A."/>
            <person name="Riley R."/>
            <person name="Grigoriev I.V."/>
            <person name="Spatafora J.W."/>
            <person name="Choi I.-G."/>
        </authorList>
    </citation>
    <scope>NUCLEOTIDE SEQUENCE [LARGE SCALE GENOMIC DNA]</scope>
    <source>
        <strain evidence="7 8">KUC8140</strain>
    </source>
</reference>
<keyword evidence="4 7" id="KW-0378">Hydrolase</keyword>
<dbReference type="EMBL" id="KQ086014">
    <property type="protein sequence ID" value="KLO10872.1"/>
    <property type="molecule type" value="Genomic_DNA"/>
</dbReference>
<dbReference type="PANTHER" id="PTHR42978:SF2">
    <property type="entry name" value="102 KBASES UNSTABLE REGION: FROM 1 TO 119443"/>
    <property type="match status" value="1"/>
</dbReference>
<dbReference type="Gene3D" id="3.60.15.10">
    <property type="entry name" value="Ribonuclease Z/Hydroxyacylglutathione hydrolase-like"/>
    <property type="match status" value="1"/>
</dbReference>
<evidence type="ECO:0000313" key="8">
    <source>
        <dbReference type="Proteomes" id="UP000053477"/>
    </source>
</evidence>
<feature type="domain" description="Metallo-beta-lactamase" evidence="6">
    <location>
        <begin position="46"/>
        <end position="275"/>
    </location>
</feature>
<dbReference type="Proteomes" id="UP000053477">
    <property type="component" value="Unassembled WGS sequence"/>
</dbReference>
<evidence type="ECO:0000256" key="5">
    <source>
        <dbReference type="ARBA" id="ARBA00022833"/>
    </source>
</evidence>
<dbReference type="GO" id="GO:0016787">
    <property type="term" value="F:hydrolase activity"/>
    <property type="evidence" value="ECO:0007669"/>
    <property type="project" value="UniProtKB-KW"/>
</dbReference>
<keyword evidence="5" id="KW-0862">Zinc</keyword>
<dbReference type="SMART" id="SM00849">
    <property type="entry name" value="Lactamase_B"/>
    <property type="match status" value="1"/>
</dbReference>
<dbReference type="SUPFAM" id="SSF56281">
    <property type="entry name" value="Metallo-hydrolase/oxidoreductase"/>
    <property type="match status" value="1"/>
</dbReference>
<dbReference type="Pfam" id="PF00753">
    <property type="entry name" value="Lactamase_B"/>
    <property type="match status" value="1"/>
</dbReference>
<protein>
    <submittedName>
        <fullName evidence="7">Metallo-hydrolase/oxidoreductase</fullName>
    </submittedName>
</protein>